<comment type="caution">
    <text evidence="1">The sequence shown here is derived from an EMBL/GenBank/DDBJ whole genome shotgun (WGS) entry which is preliminary data.</text>
</comment>
<dbReference type="Proteomes" id="UP000299102">
    <property type="component" value="Unassembled WGS sequence"/>
</dbReference>
<dbReference type="EMBL" id="BGZK01000122">
    <property type="protein sequence ID" value="GBP20749.1"/>
    <property type="molecule type" value="Genomic_DNA"/>
</dbReference>
<gene>
    <name evidence="1" type="ORF">EVAR_14474_1</name>
</gene>
<protein>
    <submittedName>
        <fullName evidence="1">Uncharacterized protein</fullName>
    </submittedName>
</protein>
<sequence length="96" mass="10518">MVCLYRMIVTPTHSPLHQLVPSPSHSSPRGPQCTGDFSEVANLAIHPHREKHVKPLFAGVVTAPALGRRGGIKVQSFQSKIETLQESARQRQGVQT</sequence>
<evidence type="ECO:0000313" key="1">
    <source>
        <dbReference type="EMBL" id="GBP20749.1"/>
    </source>
</evidence>
<evidence type="ECO:0000313" key="2">
    <source>
        <dbReference type="Proteomes" id="UP000299102"/>
    </source>
</evidence>
<proteinExistence type="predicted"/>
<accession>A0A4C1U398</accession>
<name>A0A4C1U398_EUMVA</name>
<organism evidence="1 2">
    <name type="scientific">Eumeta variegata</name>
    <name type="common">Bagworm moth</name>
    <name type="synonym">Eumeta japonica</name>
    <dbReference type="NCBI Taxonomy" id="151549"/>
    <lineage>
        <taxon>Eukaryota</taxon>
        <taxon>Metazoa</taxon>
        <taxon>Ecdysozoa</taxon>
        <taxon>Arthropoda</taxon>
        <taxon>Hexapoda</taxon>
        <taxon>Insecta</taxon>
        <taxon>Pterygota</taxon>
        <taxon>Neoptera</taxon>
        <taxon>Endopterygota</taxon>
        <taxon>Lepidoptera</taxon>
        <taxon>Glossata</taxon>
        <taxon>Ditrysia</taxon>
        <taxon>Tineoidea</taxon>
        <taxon>Psychidae</taxon>
        <taxon>Oiketicinae</taxon>
        <taxon>Eumeta</taxon>
    </lineage>
</organism>
<reference evidence="1 2" key="1">
    <citation type="journal article" date="2019" name="Commun. Biol.">
        <title>The bagworm genome reveals a unique fibroin gene that provides high tensile strength.</title>
        <authorList>
            <person name="Kono N."/>
            <person name="Nakamura H."/>
            <person name="Ohtoshi R."/>
            <person name="Tomita M."/>
            <person name="Numata K."/>
            <person name="Arakawa K."/>
        </authorList>
    </citation>
    <scope>NUCLEOTIDE SEQUENCE [LARGE SCALE GENOMIC DNA]</scope>
</reference>
<keyword evidence="2" id="KW-1185">Reference proteome</keyword>
<dbReference type="AlphaFoldDB" id="A0A4C1U398"/>